<dbReference type="GO" id="GO:0004784">
    <property type="term" value="F:superoxide dismutase activity"/>
    <property type="evidence" value="ECO:0007669"/>
    <property type="project" value="UniProtKB-EC"/>
</dbReference>
<comment type="caution">
    <text evidence="5">The sequence shown here is derived from an EMBL/GenBank/DDBJ whole genome shotgun (WGS) entry which is preliminary data.</text>
</comment>
<keyword evidence="2" id="KW-0862">Zinc</keyword>
<dbReference type="RefSeq" id="WP_272993375.1">
    <property type="nucleotide sequence ID" value="NZ_CAJWRG010000075.1"/>
</dbReference>
<keyword evidence="2" id="KW-0560">Oxidoreductase</keyword>
<dbReference type="EC" id="1.15.1.1" evidence="2"/>
<proteinExistence type="inferred from homology"/>
<keyword evidence="3" id="KW-0732">Signal</keyword>
<comment type="catalytic activity">
    <reaction evidence="2">
        <text>2 superoxide + 2 H(+) = H2O2 + O2</text>
        <dbReference type="Rhea" id="RHEA:20696"/>
        <dbReference type="ChEBI" id="CHEBI:15378"/>
        <dbReference type="ChEBI" id="CHEBI:15379"/>
        <dbReference type="ChEBI" id="CHEBI:16240"/>
        <dbReference type="ChEBI" id="CHEBI:18421"/>
        <dbReference type="EC" id="1.15.1.1"/>
    </reaction>
</comment>
<keyword evidence="2" id="KW-0479">Metal-binding</keyword>
<comment type="similarity">
    <text evidence="1 2">Belongs to the Cu-Zn superoxide dismutase family.</text>
</comment>
<dbReference type="AlphaFoldDB" id="A0A3B9H4N6"/>
<organism evidence="5 6">
    <name type="scientific">Hyphomonas adhaerens</name>
    <dbReference type="NCBI Taxonomy" id="81029"/>
    <lineage>
        <taxon>Bacteria</taxon>
        <taxon>Pseudomonadati</taxon>
        <taxon>Pseudomonadota</taxon>
        <taxon>Alphaproteobacteria</taxon>
        <taxon>Hyphomonadales</taxon>
        <taxon>Hyphomonadaceae</taxon>
        <taxon>Hyphomonas</taxon>
    </lineage>
</organism>
<feature type="chain" id="PRO_5017579961" description="Superoxide dismutase [Cu-Zn]" evidence="3">
    <location>
        <begin position="24"/>
        <end position="215"/>
    </location>
</feature>
<dbReference type="PROSITE" id="PS51257">
    <property type="entry name" value="PROKAR_LIPOPROTEIN"/>
    <property type="match status" value="1"/>
</dbReference>
<dbReference type="PANTHER" id="PTHR10003">
    <property type="entry name" value="SUPEROXIDE DISMUTASE CU-ZN -RELATED"/>
    <property type="match status" value="1"/>
</dbReference>
<dbReference type="PROSITE" id="PS00332">
    <property type="entry name" value="SOD_CU_ZN_2"/>
    <property type="match status" value="1"/>
</dbReference>
<dbReference type="PROSITE" id="PS00087">
    <property type="entry name" value="SOD_CU_ZN_1"/>
    <property type="match status" value="1"/>
</dbReference>
<reference evidence="5 6" key="1">
    <citation type="journal article" date="2018" name="Nat. Biotechnol.">
        <title>A standardized bacterial taxonomy based on genome phylogeny substantially revises the tree of life.</title>
        <authorList>
            <person name="Parks D.H."/>
            <person name="Chuvochina M."/>
            <person name="Waite D.W."/>
            <person name="Rinke C."/>
            <person name="Skarshewski A."/>
            <person name="Chaumeil P.A."/>
            <person name="Hugenholtz P."/>
        </authorList>
    </citation>
    <scope>NUCLEOTIDE SEQUENCE [LARGE SCALE GENOMIC DNA]</scope>
    <source>
        <strain evidence="5">UBA8733</strain>
    </source>
</reference>
<evidence type="ECO:0000313" key="5">
    <source>
        <dbReference type="EMBL" id="HAE29406.1"/>
    </source>
</evidence>
<dbReference type="Pfam" id="PF00080">
    <property type="entry name" value="Sod_Cu"/>
    <property type="match status" value="1"/>
</dbReference>
<sequence>MISRIALLGSAIALGACASVAQATPQDAGNETPPATTEDAAPAMPMDMMDHEGMMEDMPGPDEGVFPSMGHGTADMIGLEGESIGSANLIDGPNGMLIRLELAPGSLEPGWHGIHLHATGDCSDIGMYKMSGGHVGKMEGGHGLLNPKGPENGDLPNIWAAADGSAGYEAFTTLDTLGALVEGDGSAIIIHEGEDDHMTQPIGGAGARVACGVIK</sequence>
<dbReference type="InterPro" id="IPR024134">
    <property type="entry name" value="SOD_Cu/Zn_/chaperone"/>
</dbReference>
<evidence type="ECO:0000313" key="6">
    <source>
        <dbReference type="Proteomes" id="UP000259610"/>
    </source>
</evidence>
<dbReference type="Proteomes" id="UP000259610">
    <property type="component" value="Unassembled WGS sequence"/>
</dbReference>
<dbReference type="Gene3D" id="2.60.40.200">
    <property type="entry name" value="Superoxide dismutase, copper/zinc binding domain"/>
    <property type="match status" value="1"/>
</dbReference>
<evidence type="ECO:0000259" key="4">
    <source>
        <dbReference type="Pfam" id="PF00080"/>
    </source>
</evidence>
<dbReference type="SUPFAM" id="SSF49329">
    <property type="entry name" value="Cu,Zn superoxide dismutase-like"/>
    <property type="match status" value="1"/>
</dbReference>
<feature type="domain" description="Superoxide dismutase copper/zinc binding" evidence="4">
    <location>
        <begin position="98"/>
        <end position="214"/>
    </location>
</feature>
<protein>
    <recommendedName>
        <fullName evidence="2">Superoxide dismutase [Cu-Zn]</fullName>
        <ecNumber evidence="2">1.15.1.1</ecNumber>
    </recommendedName>
</protein>
<dbReference type="GO" id="GO:0005507">
    <property type="term" value="F:copper ion binding"/>
    <property type="evidence" value="ECO:0007669"/>
    <property type="project" value="InterPro"/>
</dbReference>
<accession>A0A3B9H4N6</accession>
<keyword evidence="2" id="KW-0186">Copper</keyword>
<dbReference type="InterPro" id="IPR036423">
    <property type="entry name" value="SOD-like_Cu/Zn_dom_sf"/>
</dbReference>
<gene>
    <name evidence="5" type="ORF">DCG58_19785</name>
</gene>
<name>A0A3B9H4N6_9PROT</name>
<dbReference type="InterPro" id="IPR001424">
    <property type="entry name" value="SOD_Cu_Zn_dom"/>
</dbReference>
<comment type="cofactor">
    <cofactor evidence="2">
        <name>Cu cation</name>
        <dbReference type="ChEBI" id="CHEBI:23378"/>
    </cofactor>
    <text evidence="2">Binds 1 copper ion per subunit.</text>
</comment>
<evidence type="ECO:0000256" key="2">
    <source>
        <dbReference type="RuleBase" id="RU000393"/>
    </source>
</evidence>
<comment type="function">
    <text evidence="2">Destroys radicals which are normally produced within the cells and which are toxic to biological systems.</text>
</comment>
<comment type="cofactor">
    <cofactor evidence="2">
        <name>Zn(2+)</name>
        <dbReference type="ChEBI" id="CHEBI:29105"/>
    </cofactor>
    <text evidence="2">Binds 1 zinc ion per subunit.</text>
</comment>
<evidence type="ECO:0000256" key="1">
    <source>
        <dbReference type="ARBA" id="ARBA00010457"/>
    </source>
</evidence>
<dbReference type="EMBL" id="DMAN01000450">
    <property type="protein sequence ID" value="HAE29406.1"/>
    <property type="molecule type" value="Genomic_DNA"/>
</dbReference>
<dbReference type="InterPro" id="IPR018152">
    <property type="entry name" value="SOD_Cu/Zn_BS"/>
</dbReference>
<evidence type="ECO:0000256" key="3">
    <source>
        <dbReference type="SAM" id="SignalP"/>
    </source>
</evidence>
<feature type="signal peptide" evidence="3">
    <location>
        <begin position="1"/>
        <end position="23"/>
    </location>
</feature>